<accession>A0A9D4G8T2</accession>
<evidence type="ECO:0000313" key="3">
    <source>
        <dbReference type="Proteomes" id="UP000828390"/>
    </source>
</evidence>
<name>A0A9D4G8T2_DREPO</name>
<sequence>MSSMHLQETHRQSATLPENLPDRRGTRRRLLDSLRRCQDRLSSRMRFTGSANSLRDRQGTFGRIPDSL</sequence>
<keyword evidence="3" id="KW-1185">Reference proteome</keyword>
<dbReference type="EMBL" id="JAIWYP010000006">
    <property type="protein sequence ID" value="KAH3810853.1"/>
    <property type="molecule type" value="Genomic_DNA"/>
</dbReference>
<feature type="compositionally biased region" description="Basic and acidic residues" evidence="1">
    <location>
        <begin position="20"/>
        <end position="30"/>
    </location>
</feature>
<reference evidence="2" key="1">
    <citation type="journal article" date="2019" name="bioRxiv">
        <title>The Genome of the Zebra Mussel, Dreissena polymorpha: A Resource for Invasive Species Research.</title>
        <authorList>
            <person name="McCartney M.A."/>
            <person name="Auch B."/>
            <person name="Kono T."/>
            <person name="Mallez S."/>
            <person name="Zhang Y."/>
            <person name="Obille A."/>
            <person name="Becker A."/>
            <person name="Abrahante J.E."/>
            <person name="Garbe J."/>
            <person name="Badalamenti J.P."/>
            <person name="Herman A."/>
            <person name="Mangelson H."/>
            <person name="Liachko I."/>
            <person name="Sullivan S."/>
            <person name="Sone E.D."/>
            <person name="Koren S."/>
            <person name="Silverstein K.A.T."/>
            <person name="Beckman K.B."/>
            <person name="Gohl D.M."/>
        </authorList>
    </citation>
    <scope>NUCLEOTIDE SEQUENCE</scope>
    <source>
        <strain evidence="2">Duluth1</strain>
        <tissue evidence="2">Whole animal</tissue>
    </source>
</reference>
<evidence type="ECO:0000313" key="2">
    <source>
        <dbReference type="EMBL" id="KAH3810853.1"/>
    </source>
</evidence>
<proteinExistence type="predicted"/>
<evidence type="ECO:0000256" key="1">
    <source>
        <dbReference type="SAM" id="MobiDB-lite"/>
    </source>
</evidence>
<feature type="region of interest" description="Disordered" evidence="1">
    <location>
        <begin position="1"/>
        <end position="30"/>
    </location>
</feature>
<dbReference type="Proteomes" id="UP000828390">
    <property type="component" value="Unassembled WGS sequence"/>
</dbReference>
<feature type="compositionally biased region" description="Polar residues" evidence="1">
    <location>
        <begin position="1"/>
        <end position="16"/>
    </location>
</feature>
<reference evidence="2" key="2">
    <citation type="submission" date="2020-11" db="EMBL/GenBank/DDBJ databases">
        <authorList>
            <person name="McCartney M.A."/>
            <person name="Auch B."/>
            <person name="Kono T."/>
            <person name="Mallez S."/>
            <person name="Becker A."/>
            <person name="Gohl D.M."/>
            <person name="Silverstein K.A.T."/>
            <person name="Koren S."/>
            <person name="Bechman K.B."/>
            <person name="Herman A."/>
            <person name="Abrahante J.E."/>
            <person name="Garbe J."/>
        </authorList>
    </citation>
    <scope>NUCLEOTIDE SEQUENCE</scope>
    <source>
        <strain evidence="2">Duluth1</strain>
        <tissue evidence="2">Whole animal</tissue>
    </source>
</reference>
<feature type="region of interest" description="Disordered" evidence="1">
    <location>
        <begin position="48"/>
        <end position="68"/>
    </location>
</feature>
<comment type="caution">
    <text evidence="2">The sequence shown here is derived from an EMBL/GenBank/DDBJ whole genome shotgun (WGS) entry which is preliminary data.</text>
</comment>
<dbReference type="AlphaFoldDB" id="A0A9D4G8T2"/>
<gene>
    <name evidence="2" type="ORF">DPMN_139251</name>
</gene>
<organism evidence="2 3">
    <name type="scientific">Dreissena polymorpha</name>
    <name type="common">Zebra mussel</name>
    <name type="synonym">Mytilus polymorpha</name>
    <dbReference type="NCBI Taxonomy" id="45954"/>
    <lineage>
        <taxon>Eukaryota</taxon>
        <taxon>Metazoa</taxon>
        <taxon>Spiralia</taxon>
        <taxon>Lophotrochozoa</taxon>
        <taxon>Mollusca</taxon>
        <taxon>Bivalvia</taxon>
        <taxon>Autobranchia</taxon>
        <taxon>Heteroconchia</taxon>
        <taxon>Euheterodonta</taxon>
        <taxon>Imparidentia</taxon>
        <taxon>Neoheterodontei</taxon>
        <taxon>Myida</taxon>
        <taxon>Dreissenoidea</taxon>
        <taxon>Dreissenidae</taxon>
        <taxon>Dreissena</taxon>
    </lineage>
</organism>
<protein>
    <submittedName>
        <fullName evidence="2">Uncharacterized protein</fullName>
    </submittedName>
</protein>